<gene>
    <name evidence="7" type="ORF">FVP33_00945</name>
</gene>
<keyword evidence="4 5" id="KW-0472">Membrane</keyword>
<protein>
    <submittedName>
        <fullName evidence="7">FUSC family protein</fullName>
    </submittedName>
</protein>
<feature type="domain" description="Integral membrane bound transporter" evidence="6">
    <location>
        <begin position="37"/>
        <end position="157"/>
    </location>
</feature>
<evidence type="ECO:0000256" key="1">
    <source>
        <dbReference type="ARBA" id="ARBA00004141"/>
    </source>
</evidence>
<sequence length="360" mass="38388">MSRSGLMRGLQPRESLGRVVDSIVPALQIVAAAAAAYSIAHYLVGHAVPLIALTVTISSLGFARDARPVRVLESAIGIVIGIALSELLLLLIGRGVWQIALVLLVTLLVARLLSPSNAFVVAAGVQSILVMLLPAPAGGPFVRSIDGIIGGVVALIVTAVLPRDPRRLARRDAVRLFGALNESLDSLVAALERADEPAAEHALERLRSTQPIIDQWRSSLDSAVAISRISPFLRRHGPELDAQRRVLVGMDFATRNLRVISRRIDFLVRDGVARPALASLVASLATSVRLLGQSLDDPRLADTVRVGLVAVAERLRPELVAKGAPMTESVVVLMLRPLLVDLLTAADLPEEKARAVLPEV</sequence>
<evidence type="ECO:0000256" key="4">
    <source>
        <dbReference type="ARBA" id="ARBA00023136"/>
    </source>
</evidence>
<keyword evidence="2 5" id="KW-0812">Transmembrane</keyword>
<feature type="transmembrane region" description="Helical" evidence="5">
    <location>
        <begin position="46"/>
        <end position="64"/>
    </location>
</feature>
<keyword evidence="8" id="KW-1185">Reference proteome</keyword>
<dbReference type="Pfam" id="PF13515">
    <property type="entry name" value="FUSC_2"/>
    <property type="match status" value="1"/>
</dbReference>
<feature type="transmembrane region" description="Helical" evidence="5">
    <location>
        <begin position="96"/>
        <end position="113"/>
    </location>
</feature>
<dbReference type="GO" id="GO:0016020">
    <property type="term" value="C:membrane"/>
    <property type="evidence" value="ECO:0007669"/>
    <property type="project" value="UniProtKB-SubCell"/>
</dbReference>
<keyword evidence="3 5" id="KW-1133">Transmembrane helix</keyword>
<evidence type="ECO:0000256" key="2">
    <source>
        <dbReference type="ARBA" id="ARBA00022692"/>
    </source>
</evidence>
<comment type="caution">
    <text evidence="7">The sequence shown here is derived from an EMBL/GenBank/DDBJ whole genome shotgun (WGS) entry which is preliminary data.</text>
</comment>
<dbReference type="EMBL" id="VRMG01000002">
    <property type="protein sequence ID" value="TXN32671.1"/>
    <property type="molecule type" value="Genomic_DNA"/>
</dbReference>
<reference evidence="7 8" key="1">
    <citation type="submission" date="2019-08" db="EMBL/GenBank/DDBJ databases">
        <title>Bacterial whole genome sequence for Glaciihabitans sp. CHu50b-6-2.</title>
        <authorList>
            <person name="Jin L."/>
        </authorList>
    </citation>
    <scope>NUCLEOTIDE SEQUENCE [LARGE SCALE GENOMIC DNA]</scope>
    <source>
        <strain evidence="7 8">CHu50b-6-2</strain>
    </source>
</reference>
<proteinExistence type="predicted"/>
<dbReference type="AlphaFoldDB" id="A0A5C8UVI3"/>
<name>A0A5C8UVI3_9MICO</name>
<accession>A0A5C8UVI3</accession>
<feature type="transmembrane region" description="Helical" evidence="5">
    <location>
        <begin position="141"/>
        <end position="161"/>
    </location>
</feature>
<dbReference type="RefSeq" id="WP_147781768.1">
    <property type="nucleotide sequence ID" value="NZ_VRMG01000002.1"/>
</dbReference>
<feature type="transmembrane region" description="Helical" evidence="5">
    <location>
        <begin position="71"/>
        <end position="90"/>
    </location>
</feature>
<evidence type="ECO:0000313" key="8">
    <source>
        <dbReference type="Proteomes" id="UP000321379"/>
    </source>
</evidence>
<comment type="subcellular location">
    <subcellularLocation>
        <location evidence="1">Membrane</location>
        <topology evidence="1">Multi-pass membrane protein</topology>
    </subcellularLocation>
</comment>
<evidence type="ECO:0000259" key="6">
    <source>
        <dbReference type="Pfam" id="PF13515"/>
    </source>
</evidence>
<dbReference type="InterPro" id="IPR049453">
    <property type="entry name" value="Memb_transporter_dom"/>
</dbReference>
<dbReference type="Proteomes" id="UP000321379">
    <property type="component" value="Unassembled WGS sequence"/>
</dbReference>
<evidence type="ECO:0000256" key="5">
    <source>
        <dbReference type="SAM" id="Phobius"/>
    </source>
</evidence>
<organism evidence="7 8">
    <name type="scientific">Lacisediminihabitans profunda</name>
    <dbReference type="NCBI Taxonomy" id="2594790"/>
    <lineage>
        <taxon>Bacteria</taxon>
        <taxon>Bacillati</taxon>
        <taxon>Actinomycetota</taxon>
        <taxon>Actinomycetes</taxon>
        <taxon>Micrococcales</taxon>
        <taxon>Microbacteriaceae</taxon>
        <taxon>Lacisediminihabitans</taxon>
    </lineage>
</organism>
<evidence type="ECO:0000256" key="3">
    <source>
        <dbReference type="ARBA" id="ARBA00022989"/>
    </source>
</evidence>
<evidence type="ECO:0000313" key="7">
    <source>
        <dbReference type="EMBL" id="TXN32671.1"/>
    </source>
</evidence>